<dbReference type="PROSITE" id="PS51184">
    <property type="entry name" value="JMJC"/>
    <property type="match status" value="1"/>
</dbReference>
<feature type="compositionally biased region" description="Polar residues" evidence="37">
    <location>
        <begin position="918"/>
        <end position="928"/>
    </location>
</feature>
<dbReference type="Gene3D" id="3.80.10.10">
    <property type="entry name" value="Ribonuclease Inhibitor"/>
    <property type="match status" value="1"/>
</dbReference>
<dbReference type="InterPro" id="IPR002857">
    <property type="entry name" value="Znf_CXXC"/>
</dbReference>
<dbReference type="Pfam" id="PF02008">
    <property type="entry name" value="zf-CXXC"/>
    <property type="match status" value="1"/>
</dbReference>
<dbReference type="GO" id="GO:0005730">
    <property type="term" value="C:nucleolus"/>
    <property type="evidence" value="ECO:0007669"/>
    <property type="project" value="UniProtKB-SubCell"/>
</dbReference>
<dbReference type="GO" id="GO:0008270">
    <property type="term" value="F:zinc ion binding"/>
    <property type="evidence" value="ECO:0007669"/>
    <property type="project" value="UniProtKB-KW"/>
</dbReference>
<dbReference type="InterPro" id="IPR050690">
    <property type="entry name" value="JHDM1_Histone_Demethylase"/>
</dbReference>
<dbReference type="FunFam" id="3.30.40.10:FF:000020">
    <property type="entry name" value="lysine-specific demethylase 2B isoform X1"/>
    <property type="match status" value="1"/>
</dbReference>
<dbReference type="GO" id="GO:0045322">
    <property type="term" value="F:unmethylated CpG binding"/>
    <property type="evidence" value="ECO:0007669"/>
    <property type="project" value="UniProtKB-ARBA"/>
</dbReference>
<feature type="domain" description="JmjC" evidence="40">
    <location>
        <begin position="134"/>
        <end position="302"/>
    </location>
</feature>
<dbReference type="GeneTree" id="ENSGT00940000154717"/>
<evidence type="ECO:0000256" key="23">
    <source>
        <dbReference type="ARBA" id="ARBA00023015"/>
    </source>
</evidence>
<dbReference type="InterPro" id="IPR001965">
    <property type="entry name" value="Znf_PHD"/>
</dbReference>
<evidence type="ECO:0000256" key="15">
    <source>
        <dbReference type="ARBA" id="ARBA00022786"/>
    </source>
</evidence>
<reference evidence="41 42" key="1">
    <citation type="submission" date="2012-10" db="EMBL/GenBank/DDBJ databases">
        <authorList>
            <consortium name="Gibbon Genome Sequencing Consortium"/>
        </authorList>
    </citation>
    <scope>NUCLEOTIDE SEQUENCE [LARGE SCALE GENOMIC DNA]</scope>
</reference>
<evidence type="ECO:0000256" key="3">
    <source>
        <dbReference type="ARBA" id="ARBA00004604"/>
    </source>
</evidence>
<dbReference type="InterPro" id="IPR006553">
    <property type="entry name" value="Leu-rich_rpt_Cys-con_subtyp"/>
</dbReference>
<dbReference type="InterPro" id="IPR041667">
    <property type="entry name" value="Cupin_8"/>
</dbReference>
<evidence type="ECO:0000256" key="21">
    <source>
        <dbReference type="ARBA" id="ARBA00023002"/>
    </source>
</evidence>
<evidence type="ECO:0000256" key="5">
    <source>
        <dbReference type="ARBA" id="ARBA00013246"/>
    </source>
</evidence>
<comment type="cofactor">
    <cofactor evidence="1">
        <name>Fe(2+)</name>
        <dbReference type="ChEBI" id="CHEBI:29033"/>
    </cofactor>
</comment>
<evidence type="ECO:0000259" key="40">
    <source>
        <dbReference type="PROSITE" id="PS51184"/>
    </source>
</evidence>
<dbReference type="PROSITE" id="PS50016">
    <property type="entry name" value="ZF_PHD_2"/>
    <property type="match status" value="1"/>
</dbReference>
<keyword evidence="42" id="KW-1185">Reference proteome</keyword>
<dbReference type="GO" id="GO:0140680">
    <property type="term" value="F:histone H3K36me/H3K36me2 demethylase activity"/>
    <property type="evidence" value="ECO:0007669"/>
    <property type="project" value="UniProtKB-EC"/>
</dbReference>
<evidence type="ECO:0000256" key="35">
    <source>
        <dbReference type="ARBA" id="ARBA00083658"/>
    </source>
</evidence>
<protein>
    <recommendedName>
        <fullName evidence="30">Lysine-specific demethylase 2B</fullName>
        <ecNumber evidence="5">1.14.11.27</ecNumber>
    </recommendedName>
    <alternativeName>
        <fullName evidence="32">F-box and leucine-rich repeat protein 10</fullName>
    </alternativeName>
    <alternativeName>
        <fullName evidence="34">F-box protein FBL10</fullName>
    </alternativeName>
    <alternativeName>
        <fullName evidence="35">F-box/LRR-repeat protein 10</fullName>
    </alternativeName>
    <alternativeName>
        <fullName evidence="31">JmjC domain-containing histone demethylation protein 1B</fullName>
    </alternativeName>
    <alternativeName>
        <fullName evidence="33">[Histone-H3]-lysine-36 demethylase 1B</fullName>
    </alternativeName>
</protein>
<evidence type="ECO:0000256" key="12">
    <source>
        <dbReference type="ARBA" id="ARBA00022730"/>
    </source>
</evidence>
<keyword evidence="9" id="KW-0597">Phosphoprotein</keyword>
<evidence type="ECO:0000256" key="4">
    <source>
        <dbReference type="ARBA" id="ARBA00008037"/>
    </source>
</evidence>
<dbReference type="Pfam" id="PF17811">
    <property type="entry name" value="JHD"/>
    <property type="match status" value="1"/>
</dbReference>
<keyword evidence="17" id="KW-0832">Ubl conjugation</keyword>
<evidence type="ECO:0000313" key="41">
    <source>
        <dbReference type="Ensembl" id="ENSNLEP00000027377.1"/>
    </source>
</evidence>
<keyword evidence="7" id="KW-0678">Repressor</keyword>
<evidence type="ECO:0000256" key="24">
    <source>
        <dbReference type="ARBA" id="ARBA00023054"/>
    </source>
</evidence>
<evidence type="ECO:0000256" key="11">
    <source>
        <dbReference type="ARBA" id="ARBA00022723"/>
    </source>
</evidence>
<feature type="compositionally biased region" description="Low complexity" evidence="37">
    <location>
        <begin position="775"/>
        <end position="796"/>
    </location>
</feature>
<feature type="region of interest" description="Disordered" evidence="37">
    <location>
        <begin position="1"/>
        <end position="24"/>
    </location>
</feature>
<reference evidence="41" key="3">
    <citation type="submission" date="2025-09" db="UniProtKB">
        <authorList>
            <consortium name="Ensembl"/>
        </authorList>
    </citation>
    <scope>IDENTIFICATION</scope>
</reference>
<dbReference type="EMBL" id="ADFV01123559">
    <property type="status" value="NOT_ANNOTATED_CDS"/>
    <property type="molecule type" value="Genomic_DNA"/>
</dbReference>
<proteinExistence type="inferred from homology"/>
<dbReference type="SMART" id="SM00367">
    <property type="entry name" value="LRR_CC"/>
    <property type="match status" value="4"/>
</dbReference>
<keyword evidence="25" id="KW-0238">DNA-binding</keyword>
<keyword evidence="23" id="KW-0805">Transcription regulation</keyword>
<dbReference type="CDD" id="cd21785">
    <property type="entry name" value="CTD_KDM2B"/>
    <property type="match status" value="1"/>
</dbReference>
<keyword evidence="13" id="KW-0677">Repeat</keyword>
<feature type="region of interest" description="Disordered" evidence="37">
    <location>
        <begin position="817"/>
        <end position="991"/>
    </location>
</feature>
<feature type="compositionally biased region" description="Basic residues" evidence="37">
    <location>
        <begin position="889"/>
        <end position="898"/>
    </location>
</feature>
<feature type="compositionally biased region" description="Low complexity" evidence="37">
    <location>
        <begin position="396"/>
        <end position="407"/>
    </location>
</feature>
<dbReference type="InterPro" id="IPR019787">
    <property type="entry name" value="Znf_PHD-finger"/>
</dbReference>
<dbReference type="EMBL" id="ADFV01123561">
    <property type="status" value="NOT_ANNOTATED_CDS"/>
    <property type="molecule type" value="Genomic_DNA"/>
</dbReference>
<dbReference type="GO" id="GO:0019843">
    <property type="term" value="F:rRNA binding"/>
    <property type="evidence" value="ECO:0007669"/>
    <property type="project" value="UniProtKB-KW"/>
</dbReference>
<evidence type="ECO:0000256" key="13">
    <source>
        <dbReference type="ARBA" id="ARBA00022737"/>
    </source>
</evidence>
<evidence type="ECO:0000256" key="19">
    <source>
        <dbReference type="ARBA" id="ARBA00022884"/>
    </source>
</evidence>
<comment type="function">
    <text evidence="29">Histone demethylase that demethylates 'Lys-4' and 'Lys-36' of histone H3, thereby playing a central role in histone code. Preferentially demethylates trimethylated H3 'Lys-4' and dimethylated H3 'Lys-36' residue while it has weak or no activity for mono- and tri-methylated H3 'Lys-36'. Preferentially binds the transcribed region of ribosomal RNA and represses the transcription of ribosomal RNA genes which inhibits cell growth and proliferation. May also serve as a substrate-recognition component of the SCF (SKP1-CUL1-F-box protein)-type E3 ubiquitin ligase complex.</text>
</comment>
<keyword evidence="19" id="KW-0694">RNA-binding</keyword>
<feature type="region of interest" description="Disordered" evidence="37">
    <location>
        <begin position="711"/>
        <end position="796"/>
    </location>
</feature>
<dbReference type="EMBL" id="ADFV01123562">
    <property type="status" value="NOT_ANNOTATED_CDS"/>
    <property type="molecule type" value="Genomic_DNA"/>
</dbReference>
<dbReference type="EMBL" id="ADFV01123560">
    <property type="status" value="NOT_ANNOTATED_CDS"/>
    <property type="molecule type" value="Genomic_DNA"/>
</dbReference>
<organism evidence="41 42">
    <name type="scientific">Nomascus leucogenys</name>
    <name type="common">Northern white-cheeked gibbon</name>
    <name type="synonym">Hylobates leucogenys</name>
    <dbReference type="NCBI Taxonomy" id="61853"/>
    <lineage>
        <taxon>Eukaryota</taxon>
        <taxon>Metazoa</taxon>
        <taxon>Chordata</taxon>
        <taxon>Craniata</taxon>
        <taxon>Vertebrata</taxon>
        <taxon>Euteleostomi</taxon>
        <taxon>Mammalia</taxon>
        <taxon>Eutheria</taxon>
        <taxon>Euarchontoglires</taxon>
        <taxon>Primates</taxon>
        <taxon>Haplorrhini</taxon>
        <taxon>Catarrhini</taxon>
        <taxon>Hylobatidae</taxon>
        <taxon>Nomascus</taxon>
    </lineage>
</organism>
<keyword evidence="6" id="KW-0158">Chromosome</keyword>
<dbReference type="InterPro" id="IPR003347">
    <property type="entry name" value="JmjC_dom"/>
</dbReference>
<dbReference type="FunFam" id="3.80.10.10:FF:000011">
    <property type="entry name" value="Lysine-specific demethylase 2B isoform X1"/>
    <property type="match status" value="1"/>
</dbReference>
<reference evidence="41" key="2">
    <citation type="submission" date="2025-08" db="UniProtKB">
        <authorList>
            <consortium name="Ensembl"/>
        </authorList>
    </citation>
    <scope>IDENTIFICATION</scope>
</reference>
<feature type="region of interest" description="Disordered" evidence="37">
    <location>
        <begin position="366"/>
        <end position="458"/>
    </location>
</feature>
<keyword evidence="24" id="KW-0175">Coiled coil</keyword>
<keyword evidence="20" id="KW-0223">Dioxygenase</keyword>
<keyword evidence="14 36" id="KW-0863">Zinc-finger</keyword>
<feature type="compositionally biased region" description="Basic and acidic residues" evidence="37">
    <location>
        <begin position="859"/>
        <end position="868"/>
    </location>
</feature>
<comment type="similarity">
    <text evidence="4">Belongs to the JHDM1 histone demethylase family.</text>
</comment>
<dbReference type="GO" id="GO:0005694">
    <property type="term" value="C:chromosome"/>
    <property type="evidence" value="ECO:0007669"/>
    <property type="project" value="UniProtKB-SubCell"/>
</dbReference>
<keyword evidence="12" id="KW-0699">rRNA-binding</keyword>
<dbReference type="SMART" id="SM00558">
    <property type="entry name" value="JmjC"/>
    <property type="match status" value="1"/>
</dbReference>
<sequence length="1284" mass="146104">MASPQMGGSAEDHPPRKRHAAKKQKKKIIYTKCFEFESATQVMLGEGWMKQEEEGEALRVPLIFREKDGLGIKMPDPDFTVRDVKLLVGSRRLVDVMDVNTQKGTEMSMSQFVRYYETPEAQRDKLYNVISLEFSHTKLEHLVKRPTVVDLVDWVDNMWPQHLKEKQTEATNAIAEMKYPKVKKYCLMSVKGCFTDFHIDFGGTSVWYHVFRGGKIFWLIPPTLHNLALYEEWVLSGKQSDIFLGDRVERCQRIELKQGYTFFIPSGWIHAVYTPVDSLVFGGNILHSFNVPMQLRIYEIEDRTRVQPKFRYPFYYEMCWYVLERYVYCVTQRSHLTQEYQRESMLIDAPRKPSIDGFSSDSWLEMEEEACDQQPQEEEEKDEEGEGRDRAPKPPTDGSTSPTSTPSEDQEALGKKPKAPALRFLKRTLSNESEESVKSTTLPVDYPKTPTGSPATEVSAKWTHLTEFELKGLKALVEKLESLPENKKCVPEGIEDPQALLEGVKNVLKEHADDDPSLAITGVPVVTWPKKTPKNRAVGRPKGKLGPASAVKLAANRTTAGARRRRTRCRKCEACLRTECGECHFCKDMKKFGGPGRMKQSCIMRQCIAPVLPHTAVCLVCGEAGKEDTVEEEEGKFNLMLMECSICNEIIHPGCLKIKESEGVVNDELPNCWECPKCNHAGKTGKVIGRGAGLGLVYSWSVPSLFLEQKMNRDNKEGQEPAKRRSECEEAPRRRSDEHPKKVPPDGLLRRKSDDVHLRKKRKYEKPQELSGRKPSSLQTSPGSSSHLSPRPPLGSSLSPWWRSSLTYFQQQLKPGKEDKLFRKKRRSWKNAEDRMALANKPLRRFKQEPEDDLPEAPPKTRESDHSRSSSPTAGPSTEGAEGPEEKKKVKMRRKRRLPNKELSRELSKELNHEIQRTENSLANENQQPIKSEPESEGEEPKRPPGICERPHRFSKGLNGTPRELRHQLGPSLRSPPRVISRPPPSVSPPKCMQMERHVIRPPPISPPPDSLPLDDGAAHVMHREVWMAVFSYLSHQDLCVCMRVCRTWNRWCCDKRLWTRIDLNHCKSITPLMLSGIIRRQPVSLDLSWTNISKKQLSWLINRLPGLRDLVLSGCSWIAVSALCSSSCPLLRTLDVQWVEGLKDAQMRDLLSPPTDNRPGQMDNRSKLRNIVELRLAGLDITDASLRLIIRHMPLLSKLHLSYCNHVTDQSINLLTAVGTTTRDSLTEINLSGDPYTAISFFSPCGHYIFITVTKEGCEQFIAEMSVSVQFGQVEEKLLQKLS</sequence>
<dbReference type="InterPro" id="IPR013083">
    <property type="entry name" value="Znf_RING/FYVE/PHD"/>
</dbReference>
<evidence type="ECO:0000256" key="16">
    <source>
        <dbReference type="ARBA" id="ARBA00022833"/>
    </source>
</evidence>
<dbReference type="EMBL" id="ADFV01123564">
    <property type="status" value="NOT_ANNOTATED_CDS"/>
    <property type="molecule type" value="Genomic_DNA"/>
</dbReference>
<dbReference type="Ensembl" id="ENSNLET00000052387.1">
    <property type="protein sequence ID" value="ENSNLEP00000027377.1"/>
    <property type="gene ID" value="ENSNLEG00000016168.3"/>
</dbReference>
<dbReference type="EMBL" id="ADFV01123555">
    <property type="status" value="NOT_ANNOTATED_CDS"/>
    <property type="molecule type" value="Genomic_DNA"/>
</dbReference>
<dbReference type="SUPFAM" id="SSF52047">
    <property type="entry name" value="RNI-like"/>
    <property type="match status" value="1"/>
</dbReference>
<keyword evidence="16" id="KW-0862">Zinc</keyword>
<feature type="compositionally biased region" description="Basic and acidic residues" evidence="37">
    <location>
        <begin position="711"/>
        <end position="757"/>
    </location>
</feature>
<dbReference type="PANTHER" id="PTHR23123">
    <property type="entry name" value="PHD/F-BOX CONTAINING PROTEIN"/>
    <property type="match status" value="1"/>
</dbReference>
<comment type="catalytic activity">
    <reaction evidence="28">
        <text>N(6),N(6)-dimethyl-L-lysyl(36)-[histone H3] + 2 2-oxoglutarate + 2 O2 = L-lysyl(36)-[histone H3] + 2 formaldehyde + 2 succinate + 2 CO2</text>
        <dbReference type="Rhea" id="RHEA:42032"/>
        <dbReference type="Rhea" id="RHEA-COMP:9785"/>
        <dbReference type="Rhea" id="RHEA-COMP:9787"/>
        <dbReference type="ChEBI" id="CHEBI:15379"/>
        <dbReference type="ChEBI" id="CHEBI:16526"/>
        <dbReference type="ChEBI" id="CHEBI:16810"/>
        <dbReference type="ChEBI" id="CHEBI:16842"/>
        <dbReference type="ChEBI" id="CHEBI:29969"/>
        <dbReference type="ChEBI" id="CHEBI:30031"/>
        <dbReference type="ChEBI" id="CHEBI:61976"/>
        <dbReference type="EC" id="1.14.11.27"/>
    </reaction>
</comment>
<dbReference type="InterPro" id="IPR032675">
    <property type="entry name" value="LRR_dom_sf"/>
</dbReference>
<evidence type="ECO:0000259" key="39">
    <source>
        <dbReference type="PROSITE" id="PS51058"/>
    </source>
</evidence>
<feature type="compositionally biased region" description="Acidic residues" evidence="37">
    <location>
        <begin position="366"/>
        <end position="386"/>
    </location>
</feature>
<dbReference type="EMBL" id="ADFV01123563">
    <property type="status" value="NOT_ANNOTATED_CDS"/>
    <property type="molecule type" value="Genomic_DNA"/>
</dbReference>
<dbReference type="InterPro" id="IPR011011">
    <property type="entry name" value="Znf_FYVE_PHD"/>
</dbReference>
<evidence type="ECO:0000256" key="22">
    <source>
        <dbReference type="ARBA" id="ARBA00023004"/>
    </source>
</evidence>
<evidence type="ECO:0000256" key="26">
    <source>
        <dbReference type="ARBA" id="ARBA00023163"/>
    </source>
</evidence>
<dbReference type="Proteomes" id="UP000001073">
    <property type="component" value="Chromosome 10"/>
</dbReference>
<evidence type="ECO:0000313" key="42">
    <source>
        <dbReference type="Proteomes" id="UP000001073"/>
    </source>
</evidence>
<dbReference type="Pfam" id="PF12937">
    <property type="entry name" value="F-box-like"/>
    <property type="match status" value="1"/>
</dbReference>
<evidence type="ECO:0000256" key="6">
    <source>
        <dbReference type="ARBA" id="ARBA00022454"/>
    </source>
</evidence>
<evidence type="ECO:0000256" key="20">
    <source>
        <dbReference type="ARBA" id="ARBA00022964"/>
    </source>
</evidence>
<dbReference type="CDD" id="cd22180">
    <property type="entry name" value="F-box_FBXL10"/>
    <property type="match status" value="1"/>
</dbReference>
<dbReference type="SMART" id="SM00249">
    <property type="entry name" value="PHD"/>
    <property type="match status" value="1"/>
</dbReference>
<keyword evidence="27" id="KW-0539">Nucleus</keyword>
<evidence type="ECO:0000259" key="38">
    <source>
        <dbReference type="PROSITE" id="PS50016"/>
    </source>
</evidence>
<dbReference type="SUPFAM" id="SSF57903">
    <property type="entry name" value="FYVE/PHD zinc finger"/>
    <property type="match status" value="1"/>
</dbReference>
<dbReference type="Pfam" id="PF16866">
    <property type="entry name" value="PHD_4"/>
    <property type="match status" value="1"/>
</dbReference>
<dbReference type="PROSITE" id="PS51058">
    <property type="entry name" value="ZF_CXXC"/>
    <property type="match status" value="1"/>
</dbReference>
<feature type="compositionally biased region" description="Low complexity" evidence="37">
    <location>
        <begin position="971"/>
        <end position="981"/>
    </location>
</feature>
<keyword evidence="15" id="KW-0833">Ubl conjugation pathway</keyword>
<evidence type="ECO:0000256" key="29">
    <source>
        <dbReference type="ARBA" id="ARBA00056806"/>
    </source>
</evidence>
<dbReference type="EMBL" id="ADFV01123558">
    <property type="status" value="NOT_ANNOTATED_CDS"/>
    <property type="molecule type" value="Genomic_DNA"/>
</dbReference>
<dbReference type="SUPFAM" id="SSF51197">
    <property type="entry name" value="Clavaminate synthase-like"/>
    <property type="match status" value="1"/>
</dbReference>
<dbReference type="FunFam" id="1.20.58.1360:FF:000002">
    <property type="entry name" value="Lysine (K)-specific demethylase 2B"/>
    <property type="match status" value="2"/>
</dbReference>
<evidence type="ECO:0000256" key="33">
    <source>
        <dbReference type="ARBA" id="ARBA00081566"/>
    </source>
</evidence>
<keyword evidence="22" id="KW-0408">Iron</keyword>
<evidence type="ECO:0000256" key="2">
    <source>
        <dbReference type="ARBA" id="ARBA00004286"/>
    </source>
</evidence>
<evidence type="ECO:0000256" key="34">
    <source>
        <dbReference type="ARBA" id="ARBA00083339"/>
    </source>
</evidence>
<evidence type="ECO:0000256" key="9">
    <source>
        <dbReference type="ARBA" id="ARBA00022553"/>
    </source>
</evidence>
<dbReference type="Pfam" id="PF13621">
    <property type="entry name" value="Cupin_8"/>
    <property type="match status" value="1"/>
</dbReference>
<evidence type="ECO:0000256" key="1">
    <source>
        <dbReference type="ARBA" id="ARBA00001954"/>
    </source>
</evidence>
<dbReference type="EMBL" id="ADFV01123557">
    <property type="status" value="NOT_ANNOTATED_CDS"/>
    <property type="molecule type" value="Genomic_DNA"/>
</dbReference>
<comment type="subcellular location">
    <subcellularLocation>
        <location evidence="2">Chromosome</location>
    </subcellularLocation>
    <subcellularLocation>
        <location evidence="3">Nucleus</location>
        <location evidence="3">Nucleolus</location>
    </subcellularLocation>
</comment>
<dbReference type="InterPro" id="IPR001810">
    <property type="entry name" value="F-box_dom"/>
</dbReference>
<feature type="compositionally biased region" description="Basic residues" evidence="37">
    <location>
        <begin position="15"/>
        <end position="24"/>
    </location>
</feature>
<dbReference type="CDD" id="cd15644">
    <property type="entry name" value="PHD_KDM2B"/>
    <property type="match status" value="1"/>
</dbReference>
<dbReference type="EC" id="1.14.11.27" evidence="5"/>
<gene>
    <name evidence="41" type="primary">KDM2B</name>
</gene>
<keyword evidence="11" id="KW-0479">Metal-binding</keyword>
<evidence type="ECO:0000256" key="18">
    <source>
        <dbReference type="ARBA" id="ARBA00022853"/>
    </source>
</evidence>
<name>A0A2I3G7G3_NOMLE</name>
<dbReference type="InterPro" id="IPR041070">
    <property type="entry name" value="JHD"/>
</dbReference>
<evidence type="ECO:0000256" key="27">
    <source>
        <dbReference type="ARBA" id="ARBA00023242"/>
    </source>
</evidence>
<evidence type="ECO:0000256" key="31">
    <source>
        <dbReference type="ARBA" id="ARBA00076087"/>
    </source>
</evidence>
<feature type="domain" description="CXXC-type" evidence="39">
    <location>
        <begin position="562"/>
        <end position="608"/>
    </location>
</feature>
<evidence type="ECO:0000256" key="28">
    <source>
        <dbReference type="ARBA" id="ARBA00047915"/>
    </source>
</evidence>
<dbReference type="Gene3D" id="3.30.40.10">
    <property type="entry name" value="Zinc/RING finger domain, C3HC4 (zinc finger)"/>
    <property type="match status" value="1"/>
</dbReference>
<evidence type="ECO:0000256" key="32">
    <source>
        <dbReference type="ARBA" id="ARBA00080420"/>
    </source>
</evidence>
<evidence type="ECO:0000256" key="10">
    <source>
        <dbReference type="ARBA" id="ARBA00022614"/>
    </source>
</evidence>
<evidence type="ECO:0000256" key="37">
    <source>
        <dbReference type="SAM" id="MobiDB-lite"/>
    </source>
</evidence>
<dbReference type="Gene3D" id="2.60.120.650">
    <property type="entry name" value="Cupin"/>
    <property type="match status" value="1"/>
</dbReference>
<evidence type="ECO:0000256" key="17">
    <source>
        <dbReference type="ARBA" id="ARBA00022843"/>
    </source>
</evidence>
<keyword evidence="10" id="KW-0433">Leucine-rich repeat</keyword>
<keyword evidence="8" id="KW-1017">Isopeptide bond</keyword>
<evidence type="ECO:0000256" key="14">
    <source>
        <dbReference type="ARBA" id="ARBA00022771"/>
    </source>
</evidence>
<dbReference type="Gene3D" id="1.20.58.1360">
    <property type="match status" value="1"/>
</dbReference>
<feature type="domain" description="PHD-type" evidence="38">
    <location>
        <begin position="615"/>
        <end position="681"/>
    </location>
</feature>
<keyword evidence="26" id="KW-0804">Transcription</keyword>
<dbReference type="FunFam" id="2.60.120.650:FF:000005">
    <property type="entry name" value="lysine-specific demethylase 2A isoform X1"/>
    <property type="match status" value="1"/>
</dbReference>
<evidence type="ECO:0000256" key="8">
    <source>
        <dbReference type="ARBA" id="ARBA00022499"/>
    </source>
</evidence>
<keyword evidence="18" id="KW-0156">Chromatin regulator</keyword>
<evidence type="ECO:0000256" key="30">
    <source>
        <dbReference type="ARBA" id="ARBA00069294"/>
    </source>
</evidence>
<evidence type="ECO:0000256" key="25">
    <source>
        <dbReference type="ARBA" id="ARBA00023125"/>
    </source>
</evidence>
<evidence type="ECO:0000256" key="7">
    <source>
        <dbReference type="ARBA" id="ARBA00022491"/>
    </source>
</evidence>
<dbReference type="EMBL" id="ADFV01123556">
    <property type="status" value="NOT_ANNOTATED_CDS"/>
    <property type="molecule type" value="Genomic_DNA"/>
</dbReference>
<evidence type="ECO:0000256" key="36">
    <source>
        <dbReference type="PROSITE-ProRule" id="PRU00509"/>
    </source>
</evidence>
<keyword evidence="21" id="KW-0560">Oxidoreductase</keyword>
<accession>A0A2I3G7G3</accession>
<feature type="compositionally biased region" description="Basic and acidic residues" evidence="37">
    <location>
        <begin position="899"/>
        <end position="917"/>
    </location>
</feature>